<sequence>MSAFALSKLDLFSLDSASDAVSDTVTQRIMAPAYGHSGRGQALVSVITIDDTNVVNLKKDMDLQDWPPSYIDYANIIARIRDAAGNGKDGLSNKPRSIFLDFTFFGDLRDLSQKSQSACSAFLAEGAPYRNEHAAACGHWALLHEIEISTNFNQWGSLPACSASDFAKLACIIKSGGMPVMVGRPAKDMSPRTTGFQARLAERTVVADVTFDKDAYPMPALTGDPRSPGLSDLSPAAALYAAYCLAPGSTCGPFKAVAGASAQDLKTGVTPATWPQAFSRPLSIVWGARPAPGQSDLNWRYNNRFACTVPETGLPMTGYIDRGVRALLNIDPSAPDCYYSRTYPYHALNLLTPDQAKALLKDKLVIIGPNFTRGSDLHDSPLKGAVPGAFIHAMALDNLIEYGKHYRKVAAPVFDGGKILETGLLFCLLLLGHWGALRRHRLDQASPDGDTPLAAALRLYGVLLGISALLIVAVVAIGIWGLREEPINWLGVGATALTLGLLQRQQPVGEDILRLLDRGQLGSHLASNLRRLRNWLDIESDVRASRAEALPPPPPSPQAKEPKQ</sequence>
<dbReference type="STRING" id="1121022.GCA_000376105_03928"/>
<dbReference type="eggNOG" id="COG4252">
    <property type="taxonomic scope" value="Bacteria"/>
</dbReference>
<proteinExistence type="predicted"/>
<dbReference type="AlphaFoldDB" id="V4PB99"/>
<dbReference type="SMART" id="SM01080">
    <property type="entry name" value="CHASE2"/>
    <property type="match status" value="1"/>
</dbReference>
<dbReference type="Proteomes" id="UP000017837">
    <property type="component" value="Unassembled WGS sequence"/>
</dbReference>
<keyword evidence="1" id="KW-1133">Transmembrane helix</keyword>
<evidence type="ECO:0000313" key="4">
    <source>
        <dbReference type="Proteomes" id="UP000017837"/>
    </source>
</evidence>
<evidence type="ECO:0000313" key="3">
    <source>
        <dbReference type="EMBL" id="ESQ85341.1"/>
    </source>
</evidence>
<dbReference type="PATRIC" id="fig|1121022.4.peg.3890"/>
<gene>
    <name evidence="3" type="ORF">ABENE_19005</name>
</gene>
<dbReference type="Pfam" id="PF05226">
    <property type="entry name" value="CHASE2"/>
    <property type="match status" value="1"/>
</dbReference>
<evidence type="ECO:0000256" key="1">
    <source>
        <dbReference type="SAM" id="Phobius"/>
    </source>
</evidence>
<keyword evidence="1" id="KW-0472">Membrane</keyword>
<dbReference type="InterPro" id="IPR007890">
    <property type="entry name" value="CHASE2"/>
</dbReference>
<dbReference type="EMBL" id="AWGB01000060">
    <property type="protein sequence ID" value="ESQ85341.1"/>
    <property type="molecule type" value="Genomic_DNA"/>
</dbReference>
<feature type="domain" description="CHASE2" evidence="2">
    <location>
        <begin position="14"/>
        <end position="429"/>
    </location>
</feature>
<reference evidence="3 4" key="1">
    <citation type="journal article" date="2014" name="Nature">
        <title>Sequential evolution of bacterial morphology by co-option of a developmental regulator.</title>
        <authorList>
            <person name="Jiang C."/>
            <person name="Brown P.J."/>
            <person name="Ducret A."/>
            <person name="Brun Y.V."/>
        </authorList>
    </citation>
    <scope>NUCLEOTIDE SEQUENCE [LARGE SCALE GENOMIC DNA]</scope>
    <source>
        <strain evidence="3 4">DSM 16100</strain>
    </source>
</reference>
<feature type="transmembrane region" description="Helical" evidence="1">
    <location>
        <begin position="419"/>
        <end position="437"/>
    </location>
</feature>
<feature type="transmembrane region" description="Helical" evidence="1">
    <location>
        <begin position="457"/>
        <end position="480"/>
    </location>
</feature>
<accession>V4PB99</accession>
<protein>
    <recommendedName>
        <fullName evidence="2">CHASE2 domain-containing protein</fullName>
    </recommendedName>
</protein>
<comment type="caution">
    <text evidence="3">The sequence shown here is derived from an EMBL/GenBank/DDBJ whole genome shotgun (WGS) entry which is preliminary data.</text>
</comment>
<keyword evidence="1" id="KW-0812">Transmembrane</keyword>
<keyword evidence="4" id="KW-1185">Reference proteome</keyword>
<name>V4PB99_9CAUL</name>
<organism evidence="3 4">
    <name type="scientific">Asticcacaulis benevestitus DSM 16100 = ATCC BAA-896</name>
    <dbReference type="NCBI Taxonomy" id="1121022"/>
    <lineage>
        <taxon>Bacteria</taxon>
        <taxon>Pseudomonadati</taxon>
        <taxon>Pseudomonadota</taxon>
        <taxon>Alphaproteobacteria</taxon>
        <taxon>Caulobacterales</taxon>
        <taxon>Caulobacteraceae</taxon>
        <taxon>Asticcacaulis</taxon>
    </lineage>
</organism>
<evidence type="ECO:0000259" key="2">
    <source>
        <dbReference type="SMART" id="SM01080"/>
    </source>
</evidence>